<dbReference type="Proteomes" id="UP000887566">
    <property type="component" value="Unplaced"/>
</dbReference>
<organism evidence="1 2">
    <name type="scientific">Plectus sambesii</name>
    <dbReference type="NCBI Taxonomy" id="2011161"/>
    <lineage>
        <taxon>Eukaryota</taxon>
        <taxon>Metazoa</taxon>
        <taxon>Ecdysozoa</taxon>
        <taxon>Nematoda</taxon>
        <taxon>Chromadorea</taxon>
        <taxon>Plectida</taxon>
        <taxon>Plectina</taxon>
        <taxon>Plectoidea</taxon>
        <taxon>Plectidae</taxon>
        <taxon>Plectus</taxon>
    </lineage>
</organism>
<reference evidence="2" key="1">
    <citation type="submission" date="2022-11" db="UniProtKB">
        <authorList>
            <consortium name="WormBaseParasite"/>
        </authorList>
    </citation>
    <scope>IDENTIFICATION</scope>
</reference>
<proteinExistence type="predicted"/>
<sequence length="142" mass="16681">MVKLKVHQQLLNVKIFQVLKKCNQMHLVQYLIKRLKLSIIIYNNRHGKGLEDLCLLKGMKLYELQCNELFNTQLYPVIEFICSTGCSYDLRGRPWTMLAYQFGKGEGMKIQLNLGLLRSKQFKHQLRVSKNQTGTQKNYVMI</sequence>
<dbReference type="WBParaSite" id="PSAMB.scaffold4276size15145.g23883.t1">
    <property type="protein sequence ID" value="PSAMB.scaffold4276size15145.g23883.t1"/>
    <property type="gene ID" value="PSAMB.scaffold4276size15145.g23883"/>
</dbReference>
<accession>A0A914WJ61</accession>
<keyword evidence="1" id="KW-1185">Reference proteome</keyword>
<dbReference type="AlphaFoldDB" id="A0A914WJ61"/>
<evidence type="ECO:0000313" key="1">
    <source>
        <dbReference type="Proteomes" id="UP000887566"/>
    </source>
</evidence>
<protein>
    <submittedName>
        <fullName evidence="2">Uncharacterized protein</fullName>
    </submittedName>
</protein>
<evidence type="ECO:0000313" key="2">
    <source>
        <dbReference type="WBParaSite" id="PSAMB.scaffold4276size15145.g23883.t1"/>
    </source>
</evidence>
<name>A0A914WJ61_9BILA</name>